<feature type="compositionally biased region" description="Basic and acidic residues" evidence="4">
    <location>
        <begin position="498"/>
        <end position="508"/>
    </location>
</feature>
<dbReference type="SUPFAM" id="SSF48371">
    <property type="entry name" value="ARM repeat"/>
    <property type="match status" value="1"/>
</dbReference>
<protein>
    <recommendedName>
        <fullName evidence="5">Pre-rRNA-processing protein RIX1 N-terminal domain-containing protein</fullName>
    </recommendedName>
</protein>
<dbReference type="InterPro" id="IPR012583">
    <property type="entry name" value="RIX1_N"/>
</dbReference>
<comment type="subcellular location">
    <subcellularLocation>
        <location evidence="1">Nucleus</location>
    </subcellularLocation>
</comment>
<feature type="region of interest" description="Disordered" evidence="4">
    <location>
        <begin position="889"/>
        <end position="909"/>
    </location>
</feature>
<feature type="region of interest" description="Disordered" evidence="4">
    <location>
        <begin position="475"/>
        <end position="508"/>
    </location>
</feature>
<dbReference type="EMBL" id="CAUOFW020001848">
    <property type="protein sequence ID" value="CAK9149218.1"/>
    <property type="molecule type" value="Genomic_DNA"/>
</dbReference>
<keyword evidence="3" id="KW-0539">Nucleus</keyword>
<dbReference type="AlphaFoldDB" id="A0ABC8S2H1"/>
<evidence type="ECO:0000256" key="4">
    <source>
        <dbReference type="SAM" id="MobiDB-lite"/>
    </source>
</evidence>
<dbReference type="GO" id="GO:0005634">
    <property type="term" value="C:nucleus"/>
    <property type="evidence" value="ECO:0007669"/>
    <property type="project" value="UniProtKB-SubCell"/>
</dbReference>
<evidence type="ECO:0000256" key="1">
    <source>
        <dbReference type="ARBA" id="ARBA00004123"/>
    </source>
</evidence>
<evidence type="ECO:0000256" key="2">
    <source>
        <dbReference type="ARBA" id="ARBA00010511"/>
    </source>
</evidence>
<comment type="similarity">
    <text evidence="2">Belongs to the RIX1/PELP1 family.</text>
</comment>
<dbReference type="Pfam" id="PF08167">
    <property type="entry name" value="RIX1"/>
    <property type="match status" value="1"/>
</dbReference>
<name>A0ABC8S2H1_9AQUA</name>
<evidence type="ECO:0000313" key="6">
    <source>
        <dbReference type="EMBL" id="CAK9149218.1"/>
    </source>
</evidence>
<sequence>MAAFDHVHNMYDVSLKPRLLRSLLKDHVPDEKHPFRNPWELSHVVSAVKTHRLLSEFATDSTDQKQIENWKSAVDAWVNRLLTLVSSNMPDKCWAGLCLLGMTCQECSSERFLASYSVWFNKLLSHIQLPADTHFVKLASCASISDLFTRLGGFPNAKKDGTLQATKLIQPLLKLLNEDNSDAVWEGAVCLLCTITTIFPSSIHRHYDSAEAAIVLKIMSGKCNASMLKKLGNCLALLPKSRGDEDSWSLMMQKILFLINIYLNEAFQGLEEESKGNEAMRVLLPPGKDPPPPLGGQTIFGEASNQATKRPERLLMSRVSTLMLCCCTMLTSSYTVQVTIPVRPLLALSRRVLMVDGSLLQALFPFTTALQQEFICSELPALHLYSLELLSAVVKGLRSQLLPHAADIVRLLAEYFRRCALPELRIKVYSIMKNLLISMGVGIAIYLTQEVISNAVVDLDTSGCESGGTCSGAYSKVPTETRAQPSQRKRKHASTTRSLEEQPDRVGLEVETPQHETPLSLKIAALEALEALLTVQGGSLRSESWRSKIDNLLITVATNSCKGGLANEEESVFLSSQFTPTWADFQFAALRALLASLLSHARVRPPYLAQGLELFRRGMQETGTQLAAFCAHALLTLEVLIHPRALPLVDFPSATEYSFDGLNGSYRENMYTSGQRENTTFPVTTVGKGPGDPESEDDDLYENWLGIGEEIVFPMTEQGKDTNQPKKPFKISTDPFVEKLVSVDALSGAKVTKENELEVSTAVAAEGTLGDGDEIMVESQQSKETIKQFGKPMRHEGERVAGFVDGSTNAQAGTVVSHSGALGPMESEMALGNDGLATKGDGFPIIGEKTSDAVSGKDMLMRCDKSTMGETSYGTTSNSEGSKGFVFEMDNESSMDSLPDIVDADPDSD</sequence>
<dbReference type="Proteomes" id="UP001642360">
    <property type="component" value="Unassembled WGS sequence"/>
</dbReference>
<reference evidence="6 7" key="1">
    <citation type="submission" date="2024-02" db="EMBL/GenBank/DDBJ databases">
        <authorList>
            <person name="Vignale AGUSTIN F."/>
            <person name="Sosa J E."/>
            <person name="Modenutti C."/>
        </authorList>
    </citation>
    <scope>NUCLEOTIDE SEQUENCE [LARGE SCALE GENOMIC DNA]</scope>
</reference>
<evidence type="ECO:0000313" key="7">
    <source>
        <dbReference type="Proteomes" id="UP001642360"/>
    </source>
</evidence>
<dbReference type="PANTHER" id="PTHR34105:SF1">
    <property type="entry name" value="PROLINE-, GLUTAMIC ACID- AND LEUCINE-RICH PROTEIN 1"/>
    <property type="match status" value="1"/>
</dbReference>
<organism evidence="6 7">
    <name type="scientific">Ilex paraguariensis</name>
    <name type="common">yerba mate</name>
    <dbReference type="NCBI Taxonomy" id="185542"/>
    <lineage>
        <taxon>Eukaryota</taxon>
        <taxon>Viridiplantae</taxon>
        <taxon>Streptophyta</taxon>
        <taxon>Embryophyta</taxon>
        <taxon>Tracheophyta</taxon>
        <taxon>Spermatophyta</taxon>
        <taxon>Magnoliopsida</taxon>
        <taxon>eudicotyledons</taxon>
        <taxon>Gunneridae</taxon>
        <taxon>Pentapetalae</taxon>
        <taxon>asterids</taxon>
        <taxon>campanulids</taxon>
        <taxon>Aquifoliales</taxon>
        <taxon>Aquifoliaceae</taxon>
        <taxon>Ilex</taxon>
    </lineage>
</organism>
<proteinExistence type="inferred from homology"/>
<feature type="domain" description="Pre-rRNA-processing protein RIX1 N-terminal" evidence="5">
    <location>
        <begin position="18"/>
        <end position="224"/>
    </location>
</feature>
<comment type="caution">
    <text evidence="6">The sequence shown here is derived from an EMBL/GenBank/DDBJ whole genome shotgun (WGS) entry which is preliminary data.</text>
</comment>
<evidence type="ECO:0000259" key="5">
    <source>
        <dbReference type="Pfam" id="PF08167"/>
    </source>
</evidence>
<accession>A0ABC8S2H1</accession>
<dbReference type="InterPro" id="IPR016024">
    <property type="entry name" value="ARM-type_fold"/>
</dbReference>
<keyword evidence="7" id="KW-1185">Reference proteome</keyword>
<dbReference type="PANTHER" id="PTHR34105">
    <property type="entry name" value="PROLINE-, GLUTAMIC ACID- AND LEUCINE-RICH PROTEIN 1"/>
    <property type="match status" value="1"/>
</dbReference>
<evidence type="ECO:0000256" key="3">
    <source>
        <dbReference type="ARBA" id="ARBA00023242"/>
    </source>
</evidence>
<gene>
    <name evidence="6" type="ORF">ILEXP_LOCUS17251</name>
</gene>